<dbReference type="SMART" id="SM00052">
    <property type="entry name" value="EAL"/>
    <property type="match status" value="1"/>
</dbReference>
<evidence type="ECO:0000259" key="10">
    <source>
        <dbReference type="PROSITE" id="PS50883"/>
    </source>
</evidence>
<dbReference type="Pfam" id="PF00990">
    <property type="entry name" value="GGDEF"/>
    <property type="match status" value="1"/>
</dbReference>
<dbReference type="GO" id="GO:0071555">
    <property type="term" value="P:cell wall organization"/>
    <property type="evidence" value="ECO:0007669"/>
    <property type="project" value="InterPro"/>
</dbReference>
<dbReference type="Pfam" id="PF07694">
    <property type="entry name" value="5TM-5TMR_LYT"/>
    <property type="match status" value="1"/>
</dbReference>
<dbReference type="InterPro" id="IPR052155">
    <property type="entry name" value="Biofilm_reg_signaling"/>
</dbReference>
<dbReference type="NCBIfam" id="TIGR00254">
    <property type="entry name" value="GGDEF"/>
    <property type="match status" value="1"/>
</dbReference>
<dbReference type="InterPro" id="IPR013655">
    <property type="entry name" value="PAS_fold_3"/>
</dbReference>
<accession>A0A1S6HUQ3</accession>
<dbReference type="PROSITE" id="PS50112">
    <property type="entry name" value="PAS"/>
    <property type="match status" value="2"/>
</dbReference>
<dbReference type="PANTHER" id="PTHR44757:SF2">
    <property type="entry name" value="BIOFILM ARCHITECTURE MAINTENANCE PROTEIN MBAA"/>
    <property type="match status" value="1"/>
</dbReference>
<dbReference type="RefSeq" id="WP_077754218.1">
    <property type="nucleotide sequence ID" value="NZ_CP014782.1"/>
</dbReference>
<dbReference type="KEGG" id="spsw:Sps_04177"/>
<evidence type="ECO:0000256" key="1">
    <source>
        <dbReference type="ARBA" id="ARBA00001946"/>
    </source>
</evidence>
<feature type="transmembrane region" description="Helical" evidence="7">
    <location>
        <begin position="102"/>
        <end position="121"/>
    </location>
</feature>
<evidence type="ECO:0000313" key="12">
    <source>
        <dbReference type="EMBL" id="AQS39283.1"/>
    </source>
</evidence>
<protein>
    <submittedName>
        <fullName evidence="12">PAS domain S-box/diguanylate cyclase (GGDEF) domain-containing protein</fullName>
    </submittedName>
</protein>
<feature type="domain" description="PAS" evidence="8">
    <location>
        <begin position="328"/>
        <end position="400"/>
    </location>
</feature>
<dbReference type="Gene3D" id="3.20.20.450">
    <property type="entry name" value="EAL domain"/>
    <property type="match status" value="1"/>
</dbReference>
<dbReference type="Gene3D" id="3.30.70.270">
    <property type="match status" value="1"/>
</dbReference>
<dbReference type="FunFam" id="3.30.70.270:FF:000001">
    <property type="entry name" value="Diguanylate cyclase domain protein"/>
    <property type="match status" value="1"/>
</dbReference>
<name>A0A1S6HUQ3_9GAMM</name>
<evidence type="ECO:0000313" key="13">
    <source>
        <dbReference type="Proteomes" id="UP000189545"/>
    </source>
</evidence>
<dbReference type="InterPro" id="IPR000014">
    <property type="entry name" value="PAS"/>
</dbReference>
<dbReference type="CDD" id="cd01949">
    <property type="entry name" value="GGDEF"/>
    <property type="match status" value="1"/>
</dbReference>
<evidence type="ECO:0000256" key="5">
    <source>
        <dbReference type="ARBA" id="ARBA00022989"/>
    </source>
</evidence>
<sequence>MDSEVIFSLVQNAALLLAMVFVYDAVPRKQQSEYFIIWRISLGAIIGGITITTMMTPWEYQSGIFFDTRSVILGISGLFFGGLPTFIAVCIAATYRIMEGGTAVWAGVGVIISSGLFGSLWRYKRKSVIADLNYKELYLFGFILHLLSLSWMFVLPFDMAINILMQLSFSVLLIFPVATTLLGLLLSRRLEIERDAKIQLQDDFMFRSQFNIGNIGIGISTVDQHWVKVNPRVCQMLKYTEAELLTKTWVEMTYFEDLQTDMLQFERMLRGEIDEYEMDKRFVAKDGNIVYTHLTVACQRVNDKVQLVISGLLDITSQKQAESAMRSSQEQLALVLTSSELGIWDWDIKTNRVDRNERCSELLGCSVDELKRNERLWINGIHPQDRVAVLRSIDAHLKGESVQHSMEYRLVSLSGETRWILDSGKVVSRDGKGVPLRMCGTHTDITDRKRVEESLKLAASVYNNSSEAMSVQDSEGKIITINSAFSEITGYREDEVIDQHIEILRCERTNKSQFEQMIFQIMDTGKWQGELWLKHKNATEYIVWLTINTIYDSRGEVYRRVALFSDITEKKQAEQIIWKQANYDPLTGLPNRRMLLEYLGTELLKSDRNKQHFALMFLDLDYFKEVNDTLGHDVGDQLLVETAKRLKSCIRESDVVARLGGDEFTLVLSAIEDNKGVDRVADNILSRLSEPFNLGNDTAYISGSIGITLYPDDASTIDSLLKHADQAMYAAKDMGRNRFHYFTASMQADARYRMILIRDLREAVNKKEFEIFYQPIIDLTTREVHKAEALIRWHHPERGMVSPSEFIPVAEDTGLIIEIGNWVFAQAAKQSALWREKYGVEIQISINKSPIQFRDEGDSFEDWIMQLKELNLASNSICVEITEGLLLDASMGVSEKLLAYRDAGIQVSLDDFGTGYSSLAYLKKFDIDYLKIDQSFTRNLESDTDDVTLCEAIIVMAHKLGMMVIAEGVETEYQRDILSKAGCDYGQGYLFSRPIPAADFEDKYIRAIAEMGHEKVSS</sequence>
<dbReference type="PROSITE" id="PS50883">
    <property type="entry name" value="EAL"/>
    <property type="match status" value="1"/>
</dbReference>
<dbReference type="SUPFAM" id="SSF55785">
    <property type="entry name" value="PYP-like sensor domain (PAS domain)"/>
    <property type="match status" value="3"/>
</dbReference>
<dbReference type="Proteomes" id="UP000189545">
    <property type="component" value="Chromosome"/>
</dbReference>
<feature type="transmembrane region" description="Helical" evidence="7">
    <location>
        <begin position="137"/>
        <end position="155"/>
    </location>
</feature>
<dbReference type="CDD" id="cd01948">
    <property type="entry name" value="EAL"/>
    <property type="match status" value="1"/>
</dbReference>
<comment type="subcellular location">
    <subcellularLocation>
        <location evidence="2">Cell membrane</location>
        <topology evidence="2">Multi-pass membrane protein</topology>
    </subcellularLocation>
</comment>
<evidence type="ECO:0000256" key="2">
    <source>
        <dbReference type="ARBA" id="ARBA00004651"/>
    </source>
</evidence>
<dbReference type="InterPro" id="IPR029787">
    <property type="entry name" value="Nucleotide_cyclase"/>
</dbReference>
<dbReference type="STRING" id="225848.Sps_04177"/>
<dbReference type="PANTHER" id="PTHR44757">
    <property type="entry name" value="DIGUANYLATE CYCLASE DGCP"/>
    <property type="match status" value="1"/>
</dbReference>
<keyword evidence="3" id="KW-1003">Cell membrane</keyword>
<dbReference type="Pfam" id="PF08447">
    <property type="entry name" value="PAS_3"/>
    <property type="match status" value="2"/>
</dbReference>
<dbReference type="InterPro" id="IPR000700">
    <property type="entry name" value="PAS-assoc_C"/>
</dbReference>
<organism evidence="12 13">
    <name type="scientific">Shewanella psychrophila</name>
    <dbReference type="NCBI Taxonomy" id="225848"/>
    <lineage>
        <taxon>Bacteria</taxon>
        <taxon>Pseudomonadati</taxon>
        <taxon>Pseudomonadota</taxon>
        <taxon>Gammaproteobacteria</taxon>
        <taxon>Alteromonadales</taxon>
        <taxon>Shewanellaceae</taxon>
        <taxon>Shewanella</taxon>
    </lineage>
</organism>
<feature type="domain" description="GGDEF" evidence="11">
    <location>
        <begin position="611"/>
        <end position="744"/>
    </location>
</feature>
<feature type="domain" description="PAS" evidence="8">
    <location>
        <begin position="454"/>
        <end position="525"/>
    </location>
</feature>
<dbReference type="GO" id="GO:0000155">
    <property type="term" value="F:phosphorelay sensor kinase activity"/>
    <property type="evidence" value="ECO:0007669"/>
    <property type="project" value="InterPro"/>
</dbReference>
<dbReference type="InterPro" id="IPR011620">
    <property type="entry name" value="Sig_transdc_His_kinase_LytS_TM"/>
</dbReference>
<feature type="domain" description="PAC" evidence="9">
    <location>
        <begin position="276"/>
        <end position="327"/>
    </location>
</feature>
<evidence type="ECO:0000259" key="11">
    <source>
        <dbReference type="PROSITE" id="PS50887"/>
    </source>
</evidence>
<dbReference type="SUPFAM" id="SSF141868">
    <property type="entry name" value="EAL domain-like"/>
    <property type="match status" value="1"/>
</dbReference>
<reference evidence="12 13" key="1">
    <citation type="submission" date="2016-03" db="EMBL/GenBank/DDBJ databases">
        <title>Complete genome sequence of Shewanella psychrophila WP2, a deep sea bacterium isolated from west Pacific sediment.</title>
        <authorList>
            <person name="Xu G."/>
            <person name="Jian H."/>
        </authorList>
    </citation>
    <scope>NUCLEOTIDE SEQUENCE [LARGE SCALE GENOMIC DNA]</scope>
    <source>
        <strain evidence="12 13">WP2</strain>
    </source>
</reference>
<dbReference type="Pfam" id="PF00563">
    <property type="entry name" value="EAL"/>
    <property type="match status" value="1"/>
</dbReference>
<evidence type="ECO:0000259" key="9">
    <source>
        <dbReference type="PROSITE" id="PS50113"/>
    </source>
</evidence>
<feature type="transmembrane region" description="Helical" evidence="7">
    <location>
        <begin position="6"/>
        <end position="24"/>
    </location>
</feature>
<dbReference type="InterPro" id="IPR001633">
    <property type="entry name" value="EAL_dom"/>
</dbReference>
<dbReference type="EMBL" id="CP014782">
    <property type="protein sequence ID" value="AQS39283.1"/>
    <property type="molecule type" value="Genomic_DNA"/>
</dbReference>
<dbReference type="InterPro" id="IPR000160">
    <property type="entry name" value="GGDEF_dom"/>
</dbReference>
<feature type="transmembrane region" description="Helical" evidence="7">
    <location>
        <begin position="70"/>
        <end position="95"/>
    </location>
</feature>
<keyword evidence="13" id="KW-1185">Reference proteome</keyword>
<dbReference type="CDD" id="cd00130">
    <property type="entry name" value="PAS"/>
    <property type="match status" value="3"/>
</dbReference>
<evidence type="ECO:0000256" key="4">
    <source>
        <dbReference type="ARBA" id="ARBA00022692"/>
    </source>
</evidence>
<dbReference type="NCBIfam" id="TIGR00229">
    <property type="entry name" value="sensory_box"/>
    <property type="match status" value="3"/>
</dbReference>
<dbReference type="PROSITE" id="PS50113">
    <property type="entry name" value="PAC"/>
    <property type="match status" value="3"/>
</dbReference>
<dbReference type="AlphaFoldDB" id="A0A1S6HUQ3"/>
<proteinExistence type="predicted"/>
<dbReference type="Gene3D" id="3.30.450.20">
    <property type="entry name" value="PAS domain"/>
    <property type="match status" value="3"/>
</dbReference>
<feature type="transmembrane region" description="Helical" evidence="7">
    <location>
        <begin position="167"/>
        <end position="186"/>
    </location>
</feature>
<keyword evidence="4 7" id="KW-0812">Transmembrane</keyword>
<dbReference type="SUPFAM" id="SSF55073">
    <property type="entry name" value="Nucleotide cyclase"/>
    <property type="match status" value="1"/>
</dbReference>
<feature type="domain" description="EAL" evidence="10">
    <location>
        <begin position="753"/>
        <end position="1008"/>
    </location>
</feature>
<evidence type="ECO:0000256" key="3">
    <source>
        <dbReference type="ARBA" id="ARBA00022475"/>
    </source>
</evidence>
<keyword evidence="5 7" id="KW-1133">Transmembrane helix</keyword>
<dbReference type="OrthoDB" id="9176779at2"/>
<dbReference type="InterPro" id="IPR035965">
    <property type="entry name" value="PAS-like_dom_sf"/>
</dbReference>
<comment type="cofactor">
    <cofactor evidence="1">
        <name>Mg(2+)</name>
        <dbReference type="ChEBI" id="CHEBI:18420"/>
    </cofactor>
</comment>
<dbReference type="SMART" id="SM00267">
    <property type="entry name" value="GGDEF"/>
    <property type="match status" value="1"/>
</dbReference>
<dbReference type="Gene3D" id="2.10.70.100">
    <property type="match status" value="1"/>
</dbReference>
<evidence type="ECO:0000259" key="8">
    <source>
        <dbReference type="PROSITE" id="PS50112"/>
    </source>
</evidence>
<dbReference type="SMART" id="SM00086">
    <property type="entry name" value="PAC"/>
    <property type="match status" value="3"/>
</dbReference>
<dbReference type="GO" id="GO:0005886">
    <property type="term" value="C:plasma membrane"/>
    <property type="evidence" value="ECO:0007669"/>
    <property type="project" value="UniProtKB-SubCell"/>
</dbReference>
<dbReference type="InterPro" id="IPR035919">
    <property type="entry name" value="EAL_sf"/>
</dbReference>
<dbReference type="SMART" id="SM00091">
    <property type="entry name" value="PAS"/>
    <property type="match status" value="3"/>
</dbReference>
<dbReference type="InterPro" id="IPR001610">
    <property type="entry name" value="PAC"/>
</dbReference>
<feature type="domain" description="PAC" evidence="9">
    <location>
        <begin position="404"/>
        <end position="457"/>
    </location>
</feature>
<feature type="domain" description="PAC" evidence="9">
    <location>
        <begin position="527"/>
        <end position="579"/>
    </location>
</feature>
<keyword evidence="6 7" id="KW-0472">Membrane</keyword>
<dbReference type="InterPro" id="IPR043128">
    <property type="entry name" value="Rev_trsase/Diguanyl_cyclase"/>
</dbReference>
<dbReference type="Pfam" id="PF13426">
    <property type="entry name" value="PAS_9"/>
    <property type="match status" value="1"/>
</dbReference>
<feature type="transmembrane region" description="Helical" evidence="7">
    <location>
        <begin position="36"/>
        <end position="58"/>
    </location>
</feature>
<dbReference type="PROSITE" id="PS50887">
    <property type="entry name" value="GGDEF"/>
    <property type="match status" value="1"/>
</dbReference>
<evidence type="ECO:0000256" key="7">
    <source>
        <dbReference type="SAM" id="Phobius"/>
    </source>
</evidence>
<gene>
    <name evidence="12" type="ORF">Sps_04177</name>
</gene>
<evidence type="ECO:0000256" key="6">
    <source>
        <dbReference type="ARBA" id="ARBA00023136"/>
    </source>
</evidence>